<keyword evidence="4" id="KW-0175">Coiled coil</keyword>
<dbReference type="Pfam" id="PF13424">
    <property type="entry name" value="TPR_12"/>
    <property type="match status" value="2"/>
</dbReference>
<dbReference type="PANTHER" id="PTHR43065:SF42">
    <property type="entry name" value="TWO-COMPONENT SENSOR PPRA"/>
    <property type="match status" value="1"/>
</dbReference>
<dbReference type="InterPro" id="IPR003594">
    <property type="entry name" value="HATPase_dom"/>
</dbReference>
<dbReference type="Proteomes" id="UP000305398">
    <property type="component" value="Chromosome"/>
</dbReference>
<dbReference type="SUPFAM" id="SSF48452">
    <property type="entry name" value="TPR-like"/>
    <property type="match status" value="2"/>
</dbReference>
<dbReference type="EC" id="2.7.13.3" evidence="2"/>
<feature type="coiled-coil region" evidence="4">
    <location>
        <begin position="419"/>
        <end position="449"/>
    </location>
</feature>
<dbReference type="PRINTS" id="PR00344">
    <property type="entry name" value="BCTRLSENSOR"/>
</dbReference>
<comment type="catalytic activity">
    <reaction evidence="1">
        <text>ATP + protein L-histidine = ADP + protein N-phospho-L-histidine.</text>
        <dbReference type="EC" id="2.7.13.3"/>
    </reaction>
</comment>
<dbReference type="InterPro" id="IPR004358">
    <property type="entry name" value="Sig_transdc_His_kin-like_C"/>
</dbReference>
<feature type="domain" description="Histidine kinase" evidence="6">
    <location>
        <begin position="458"/>
        <end position="699"/>
    </location>
</feature>
<dbReference type="Pfam" id="PF02518">
    <property type="entry name" value="HATPase_c"/>
    <property type="match status" value="1"/>
</dbReference>
<evidence type="ECO:0000313" key="7">
    <source>
        <dbReference type="EMBL" id="QDA61584.1"/>
    </source>
</evidence>
<evidence type="ECO:0000256" key="1">
    <source>
        <dbReference type="ARBA" id="ARBA00000085"/>
    </source>
</evidence>
<dbReference type="GO" id="GO:0000155">
    <property type="term" value="F:phosphorelay sensor kinase activity"/>
    <property type="evidence" value="ECO:0007669"/>
    <property type="project" value="InterPro"/>
</dbReference>
<dbReference type="OrthoDB" id="9806995at2"/>
<accession>A0A5B8A2G5</accession>
<dbReference type="SUPFAM" id="SSF47384">
    <property type="entry name" value="Homodimeric domain of signal transducing histidine kinase"/>
    <property type="match status" value="1"/>
</dbReference>
<dbReference type="InterPro" id="IPR036097">
    <property type="entry name" value="HisK_dim/P_sf"/>
</dbReference>
<feature type="signal peptide" evidence="5">
    <location>
        <begin position="1"/>
        <end position="19"/>
    </location>
</feature>
<keyword evidence="8" id="KW-1185">Reference proteome</keyword>
<dbReference type="CDD" id="cd00082">
    <property type="entry name" value="HisKA"/>
    <property type="match status" value="1"/>
</dbReference>
<dbReference type="InterPro" id="IPR019734">
    <property type="entry name" value="TPR_rpt"/>
</dbReference>
<name>A0A5B8A2G5_9BACT</name>
<dbReference type="InterPro" id="IPR005467">
    <property type="entry name" value="His_kinase_dom"/>
</dbReference>
<dbReference type="InterPro" id="IPR003661">
    <property type="entry name" value="HisK_dim/P_dom"/>
</dbReference>
<dbReference type="PANTHER" id="PTHR43065">
    <property type="entry name" value="SENSOR HISTIDINE KINASE"/>
    <property type="match status" value="1"/>
</dbReference>
<dbReference type="Gene3D" id="1.10.287.130">
    <property type="match status" value="1"/>
</dbReference>
<dbReference type="AlphaFoldDB" id="A0A5B8A2G5"/>
<dbReference type="EMBL" id="CP040896">
    <property type="protein sequence ID" value="QDA61584.1"/>
    <property type="molecule type" value="Genomic_DNA"/>
</dbReference>
<keyword evidence="5" id="KW-0732">Signal</keyword>
<feature type="chain" id="PRO_5022725096" description="histidine kinase" evidence="5">
    <location>
        <begin position="20"/>
        <end position="715"/>
    </location>
</feature>
<evidence type="ECO:0000256" key="5">
    <source>
        <dbReference type="SAM" id="SignalP"/>
    </source>
</evidence>
<dbReference type="PROSITE" id="PS50109">
    <property type="entry name" value="HIS_KIN"/>
    <property type="match status" value="1"/>
</dbReference>
<dbReference type="SMART" id="SM00387">
    <property type="entry name" value="HATPase_c"/>
    <property type="match status" value="1"/>
</dbReference>
<dbReference type="Gene3D" id="3.30.565.10">
    <property type="entry name" value="Histidine kinase-like ATPase, C-terminal domain"/>
    <property type="match status" value="1"/>
</dbReference>
<dbReference type="InterPro" id="IPR036890">
    <property type="entry name" value="HATPase_C_sf"/>
</dbReference>
<evidence type="ECO:0000256" key="4">
    <source>
        <dbReference type="SAM" id="Coils"/>
    </source>
</evidence>
<sequence>MKMLLLICWLSMLAAGARAQEPSGDRVLAAVRDHPQADTGRVNRLLALAEREKTTKRSFAAYQEALSLARHIKYASGEAHALLGLGFYYRFRNDYARAFRYTKQAQQQFRQLGDKLSQIWCLYNLSFTVYGQGQFAQAMTYSLEGLNLAEELHSQKWLTLIHSQLGIACITVGEYAQARHYLLRGLRLAQRAGDQEGAAFCIDGLGRLAALQGKWAEALRYHDQQVVLAQAAGNQRLATLGQMRSAEMSERLGHYQQVFAVSFRTLQRLRKLDDVGNIPYMQIILARAYLHTNRPDSALVYGRASLLAGQRSGTKMVIREASDVLAQASARLGRFADAYRYQLLFTAYKDSLSNQDLRRRTAALQYNHELDKQQSQIRLLTRNQQLSRQRAEQQRLLLVGSLVALAAVAGLSVLLWRNNQEKQRTNVRLQKQKRALKATQAQLVQREKMASLGELTAGIAHEIQNPLNFVTNFSELSAELVSELADAQQQIPRDEALETELLADLKQNLYKISQHGSRAASIVKGMAEHARPFAGERQPTDLNAVAEEHLRLAYHSQRAKHKDFNVTLTTRFAKELEPIEAVPQEIGRVLLNLYANAFYAVHQKAAKMGPEYHPEVTVSTQRAGPNVELRVHDNGVGMPPEVIEKAFQPFFTTKPAGQGTGLGLSLSYDIITKGYGGTLTVESRESEYTEVVLTLPITSTSLWDKTNEAWEESAV</sequence>
<dbReference type="SUPFAM" id="SSF55874">
    <property type="entry name" value="ATPase domain of HSP90 chaperone/DNA topoisomerase II/histidine kinase"/>
    <property type="match status" value="1"/>
</dbReference>
<evidence type="ECO:0000259" key="6">
    <source>
        <dbReference type="PROSITE" id="PS50109"/>
    </source>
</evidence>
<proteinExistence type="predicted"/>
<dbReference type="Gene3D" id="1.25.40.10">
    <property type="entry name" value="Tetratricopeptide repeat domain"/>
    <property type="match status" value="2"/>
</dbReference>
<dbReference type="KEGG" id="hyj:FHG12_16425"/>
<evidence type="ECO:0000256" key="3">
    <source>
        <dbReference type="ARBA" id="ARBA00022553"/>
    </source>
</evidence>
<evidence type="ECO:0000313" key="8">
    <source>
        <dbReference type="Proteomes" id="UP000305398"/>
    </source>
</evidence>
<reference evidence="7 8" key="1">
    <citation type="submission" date="2019-06" db="EMBL/GenBank/DDBJ databases">
        <authorList>
            <person name="Srinivasan S."/>
        </authorList>
    </citation>
    <scope>NUCLEOTIDE SEQUENCE [LARGE SCALE GENOMIC DNA]</scope>
    <source>
        <strain evidence="7 8">17J68-5</strain>
    </source>
</reference>
<keyword evidence="3" id="KW-0597">Phosphoprotein</keyword>
<gene>
    <name evidence="7" type="ORF">FHG12_16425</name>
</gene>
<evidence type="ECO:0000256" key="2">
    <source>
        <dbReference type="ARBA" id="ARBA00012438"/>
    </source>
</evidence>
<organism evidence="7 8">
    <name type="scientific">Hymenobacter jejuensis</name>
    <dbReference type="NCBI Taxonomy" id="2502781"/>
    <lineage>
        <taxon>Bacteria</taxon>
        <taxon>Pseudomonadati</taxon>
        <taxon>Bacteroidota</taxon>
        <taxon>Cytophagia</taxon>
        <taxon>Cytophagales</taxon>
        <taxon>Hymenobacteraceae</taxon>
        <taxon>Hymenobacter</taxon>
    </lineage>
</organism>
<dbReference type="InterPro" id="IPR011990">
    <property type="entry name" value="TPR-like_helical_dom_sf"/>
</dbReference>
<protein>
    <recommendedName>
        <fullName evidence="2">histidine kinase</fullName>
        <ecNumber evidence="2">2.7.13.3</ecNumber>
    </recommendedName>
</protein>
<dbReference type="SMART" id="SM00028">
    <property type="entry name" value="TPR"/>
    <property type="match status" value="5"/>
</dbReference>